<dbReference type="PIRSF" id="PIRSF000729">
    <property type="entry name" value="GK"/>
    <property type="match status" value="1"/>
</dbReference>
<dbReference type="NCBIfam" id="TIGR01027">
    <property type="entry name" value="proB"/>
    <property type="match status" value="1"/>
</dbReference>
<dbReference type="FunFam" id="3.40.1160.10:FF:000006">
    <property type="entry name" value="Glutamate 5-kinase"/>
    <property type="match status" value="1"/>
</dbReference>
<dbReference type="Gene3D" id="3.40.1160.10">
    <property type="entry name" value="Acetylglutamate kinase-like"/>
    <property type="match status" value="2"/>
</dbReference>
<dbReference type="GO" id="GO:0055129">
    <property type="term" value="P:L-proline biosynthetic process"/>
    <property type="evidence" value="ECO:0007669"/>
    <property type="project" value="UniProtKB-UniRule"/>
</dbReference>
<dbReference type="InterPro" id="IPR041739">
    <property type="entry name" value="G5K_ProB"/>
</dbReference>
<feature type="binding site" evidence="8">
    <location>
        <position position="135"/>
    </location>
    <ligand>
        <name>substrate</name>
    </ligand>
</feature>
<organism evidence="10 11">
    <name type="scientific">Succinatimonas hippei (strain DSM 22608 / JCM 16073 / KCTC 15190 / YIT 12066)</name>
    <dbReference type="NCBI Taxonomy" id="762983"/>
    <lineage>
        <taxon>Bacteria</taxon>
        <taxon>Pseudomonadati</taxon>
        <taxon>Pseudomonadota</taxon>
        <taxon>Gammaproteobacteria</taxon>
        <taxon>Aeromonadales</taxon>
        <taxon>Succinivibrionaceae</taxon>
        <taxon>Succinatimonas</taxon>
    </lineage>
</organism>
<dbReference type="PROSITE" id="PS50890">
    <property type="entry name" value="PUA"/>
    <property type="match status" value="1"/>
</dbReference>
<dbReference type="GO" id="GO:0004349">
    <property type="term" value="F:glutamate 5-kinase activity"/>
    <property type="evidence" value="ECO:0007669"/>
    <property type="project" value="UniProtKB-UniRule"/>
</dbReference>
<dbReference type="InterPro" id="IPR015947">
    <property type="entry name" value="PUA-like_sf"/>
</dbReference>
<dbReference type="InterPro" id="IPR036393">
    <property type="entry name" value="AceGlu_kinase-like_sf"/>
</dbReference>
<dbReference type="PRINTS" id="PR00474">
    <property type="entry name" value="GLU5KINASE"/>
</dbReference>
<dbReference type="SUPFAM" id="SSF53633">
    <property type="entry name" value="Carbamate kinase-like"/>
    <property type="match status" value="1"/>
</dbReference>
<dbReference type="PANTHER" id="PTHR43654">
    <property type="entry name" value="GLUTAMATE 5-KINASE"/>
    <property type="match status" value="1"/>
</dbReference>
<dbReference type="InterPro" id="IPR036974">
    <property type="entry name" value="PUA_sf"/>
</dbReference>
<dbReference type="InterPro" id="IPR005715">
    <property type="entry name" value="Glu_5kinase/COase_Synthase"/>
</dbReference>
<dbReference type="CDD" id="cd21157">
    <property type="entry name" value="PUA_G5K"/>
    <property type="match status" value="1"/>
</dbReference>
<dbReference type="SUPFAM" id="SSF88697">
    <property type="entry name" value="PUA domain-like"/>
    <property type="match status" value="1"/>
</dbReference>
<dbReference type="eggNOG" id="COG0263">
    <property type="taxonomic scope" value="Bacteria"/>
</dbReference>
<name>E8LHT4_SUCHY</name>
<comment type="subcellular location">
    <subcellularLocation>
        <location evidence="8">Cytoplasm</location>
    </subcellularLocation>
</comment>
<dbReference type="InterPro" id="IPR011529">
    <property type="entry name" value="Glu_5kinase"/>
</dbReference>
<evidence type="ECO:0000256" key="8">
    <source>
        <dbReference type="HAMAP-Rule" id="MF_00456"/>
    </source>
</evidence>
<dbReference type="GO" id="GO:0003723">
    <property type="term" value="F:RNA binding"/>
    <property type="evidence" value="ECO:0007669"/>
    <property type="project" value="InterPro"/>
</dbReference>
<comment type="pathway">
    <text evidence="8">Amino-acid biosynthesis; L-proline biosynthesis; L-glutamate 5-semialdehyde from L-glutamate: step 1/2.</text>
</comment>
<dbReference type="GO" id="GO:0005829">
    <property type="term" value="C:cytosol"/>
    <property type="evidence" value="ECO:0007669"/>
    <property type="project" value="TreeGrafter"/>
</dbReference>
<evidence type="ECO:0000256" key="7">
    <source>
        <dbReference type="ARBA" id="ARBA00022840"/>
    </source>
</evidence>
<accession>E8LHT4</accession>
<comment type="catalytic activity">
    <reaction evidence="8">
        <text>L-glutamate + ATP = L-glutamyl 5-phosphate + ADP</text>
        <dbReference type="Rhea" id="RHEA:14877"/>
        <dbReference type="ChEBI" id="CHEBI:29985"/>
        <dbReference type="ChEBI" id="CHEBI:30616"/>
        <dbReference type="ChEBI" id="CHEBI:58274"/>
        <dbReference type="ChEBI" id="CHEBI:456216"/>
        <dbReference type="EC" id="2.7.2.11"/>
    </reaction>
</comment>
<dbReference type="Proteomes" id="UP000018458">
    <property type="component" value="Unassembled WGS sequence"/>
</dbReference>
<keyword evidence="4 8" id="KW-0808">Transferase</keyword>
<evidence type="ECO:0000256" key="1">
    <source>
        <dbReference type="ARBA" id="ARBA00022490"/>
    </source>
</evidence>
<dbReference type="RefSeq" id="WP_009142472.1">
    <property type="nucleotide sequence ID" value="NZ_GL830947.1"/>
</dbReference>
<evidence type="ECO:0000256" key="6">
    <source>
        <dbReference type="ARBA" id="ARBA00022777"/>
    </source>
</evidence>
<keyword evidence="3 8" id="KW-0641">Proline biosynthesis</keyword>
<sequence>MSKTIVIKLGSSTLTLGSKHLNHAHMLEVVRVIAGLKKAGYKVVLVSSGAVAAGRELLGDPQLPAVLSSKQLLASVGQGRLIEIWESLFAIYDIHIGQILLTGADLDDRERFLNARDTLKALLDFNIVPVINENDAVCIQEIKVGDNDNLAAISGILAEASQVILFTDQKGLYTKDPRKFKDAKLIREVHEITDELYELAGGAGTSLGTGGMATKIKAASTALKAGMELIIASGAKPEIVFDLVKGEGEATFFKPTHSPLMVKKLWLSTMAKSSGQIFIDDGAKEAIIKNGASLLPSGIIKVAGEFYRGSIVTLCDLSGKKLAKGISRYSFDEVDRIKRKKSQDIDAILGFDHGAVVVHRDDLVVLGS</sequence>
<keyword evidence="7 8" id="KW-0067">ATP-binding</keyword>
<dbReference type="PROSITE" id="PS00902">
    <property type="entry name" value="GLUTAMATE_5_KINASE"/>
    <property type="match status" value="1"/>
</dbReference>
<evidence type="ECO:0000256" key="3">
    <source>
        <dbReference type="ARBA" id="ARBA00022650"/>
    </source>
</evidence>
<dbReference type="FunFam" id="2.30.130.10:FF:000007">
    <property type="entry name" value="Glutamate 5-kinase"/>
    <property type="match status" value="1"/>
</dbReference>
<dbReference type="OrthoDB" id="9804434at2"/>
<comment type="similarity">
    <text evidence="8">Belongs to the glutamate 5-kinase family.</text>
</comment>
<keyword evidence="6 8" id="KW-0418">Kinase</keyword>
<dbReference type="CDD" id="cd04242">
    <property type="entry name" value="AAK_G5K_ProB"/>
    <property type="match status" value="1"/>
</dbReference>
<feature type="binding site" evidence="8">
    <location>
        <position position="147"/>
    </location>
    <ligand>
        <name>substrate</name>
    </ligand>
</feature>
<dbReference type="HAMAP" id="MF_00456">
    <property type="entry name" value="ProB"/>
    <property type="match status" value="1"/>
</dbReference>
<keyword evidence="5 8" id="KW-0547">Nucleotide-binding</keyword>
<reference evidence="10 11" key="1">
    <citation type="submission" date="2011-01" db="EMBL/GenBank/DDBJ databases">
        <authorList>
            <person name="Weinstock G."/>
            <person name="Sodergren E."/>
            <person name="Clifton S."/>
            <person name="Fulton L."/>
            <person name="Fulton B."/>
            <person name="Courtney L."/>
            <person name="Fronick C."/>
            <person name="Harrison M."/>
            <person name="Strong C."/>
            <person name="Farmer C."/>
            <person name="Delahaunty K."/>
            <person name="Markovic C."/>
            <person name="Hall O."/>
            <person name="Minx P."/>
            <person name="Tomlinson C."/>
            <person name="Mitreva M."/>
            <person name="Hou S."/>
            <person name="Chen J."/>
            <person name="Wollam A."/>
            <person name="Pepin K.H."/>
            <person name="Johnson M."/>
            <person name="Bhonagiri V."/>
            <person name="Zhang X."/>
            <person name="Suruliraj S."/>
            <person name="Warren W."/>
            <person name="Chinwalla A."/>
            <person name="Mardis E.R."/>
            <person name="Wilson R.K."/>
        </authorList>
    </citation>
    <scope>NUCLEOTIDE SEQUENCE [LARGE SCALE GENOMIC DNA]</scope>
    <source>
        <strain evidence="11">DSM 22608 / JCM 16073 / KCTC 15190 / YIT 12066</strain>
    </source>
</reference>
<feature type="domain" description="PUA" evidence="9">
    <location>
        <begin position="275"/>
        <end position="358"/>
    </location>
</feature>
<dbReference type="UniPathway" id="UPA00098">
    <property type="reaction ID" value="UER00359"/>
</dbReference>
<dbReference type="Gene3D" id="2.30.130.10">
    <property type="entry name" value="PUA domain"/>
    <property type="match status" value="1"/>
</dbReference>
<dbReference type="Pfam" id="PF01472">
    <property type="entry name" value="PUA"/>
    <property type="match status" value="1"/>
</dbReference>
<evidence type="ECO:0000259" key="9">
    <source>
        <dbReference type="SMART" id="SM00359"/>
    </source>
</evidence>
<keyword evidence="11" id="KW-1185">Reference proteome</keyword>
<evidence type="ECO:0000256" key="4">
    <source>
        <dbReference type="ARBA" id="ARBA00022679"/>
    </source>
</evidence>
<comment type="caution">
    <text evidence="10">The sequence shown here is derived from an EMBL/GenBank/DDBJ whole genome shotgun (WGS) entry which is preliminary data.</text>
</comment>
<feature type="binding site" evidence="8">
    <location>
        <position position="48"/>
    </location>
    <ligand>
        <name>substrate</name>
    </ligand>
</feature>
<dbReference type="GO" id="GO:0005524">
    <property type="term" value="F:ATP binding"/>
    <property type="evidence" value="ECO:0007669"/>
    <property type="project" value="UniProtKB-KW"/>
</dbReference>
<dbReference type="PANTHER" id="PTHR43654:SF1">
    <property type="entry name" value="ISOPENTENYL PHOSPHATE KINASE"/>
    <property type="match status" value="1"/>
</dbReference>
<dbReference type="SMART" id="SM00359">
    <property type="entry name" value="PUA"/>
    <property type="match status" value="1"/>
</dbReference>
<feature type="binding site" evidence="8">
    <location>
        <begin position="167"/>
        <end position="168"/>
    </location>
    <ligand>
        <name>ATP</name>
        <dbReference type="ChEBI" id="CHEBI:30616"/>
    </ligand>
</feature>
<dbReference type="STRING" id="762983.HMPREF9444_00247"/>
<dbReference type="InterPro" id="IPR001057">
    <property type="entry name" value="Glu/AcGlu_kinase"/>
</dbReference>
<protein>
    <recommendedName>
        <fullName evidence="8">Glutamate 5-kinase</fullName>
        <ecNumber evidence="8">2.7.2.11</ecNumber>
    </recommendedName>
    <alternativeName>
        <fullName evidence="8">Gamma-glutamyl kinase</fullName>
        <shortName evidence="8">GK</shortName>
    </alternativeName>
</protein>
<dbReference type="InterPro" id="IPR019797">
    <property type="entry name" value="Glutamate_5-kinase_CS"/>
</dbReference>
<dbReference type="EC" id="2.7.2.11" evidence="8"/>
<keyword evidence="2 8" id="KW-0028">Amino-acid biosynthesis</keyword>
<gene>
    <name evidence="8 10" type="primary">proB</name>
    <name evidence="10" type="ORF">HMPREF9444_00247</name>
</gene>
<dbReference type="EMBL" id="AEVO01000009">
    <property type="protein sequence ID" value="EFY07906.1"/>
    <property type="molecule type" value="Genomic_DNA"/>
</dbReference>
<evidence type="ECO:0000313" key="10">
    <source>
        <dbReference type="EMBL" id="EFY07906.1"/>
    </source>
</evidence>
<evidence type="ECO:0000256" key="2">
    <source>
        <dbReference type="ARBA" id="ARBA00022605"/>
    </source>
</evidence>
<dbReference type="InterPro" id="IPR001048">
    <property type="entry name" value="Asp/Glu/Uridylate_kinase"/>
</dbReference>
<proteinExistence type="inferred from homology"/>
<dbReference type="Pfam" id="PF00696">
    <property type="entry name" value="AA_kinase"/>
    <property type="match status" value="1"/>
</dbReference>
<feature type="binding site" evidence="8">
    <location>
        <begin position="209"/>
        <end position="215"/>
    </location>
    <ligand>
        <name>ATP</name>
        <dbReference type="ChEBI" id="CHEBI:30616"/>
    </ligand>
</feature>
<feature type="binding site" evidence="8">
    <location>
        <position position="8"/>
    </location>
    <ligand>
        <name>ATP</name>
        <dbReference type="ChEBI" id="CHEBI:30616"/>
    </ligand>
</feature>
<dbReference type="HOGENOM" id="CLU_025400_2_0_6"/>
<dbReference type="InterPro" id="IPR002478">
    <property type="entry name" value="PUA"/>
</dbReference>
<keyword evidence="1 8" id="KW-0963">Cytoplasm</keyword>
<dbReference type="AlphaFoldDB" id="E8LHT4"/>
<comment type="function">
    <text evidence="8">Catalyzes the transfer of a phosphate group to glutamate to form L-glutamate 5-phosphate.</text>
</comment>
<evidence type="ECO:0000256" key="5">
    <source>
        <dbReference type="ARBA" id="ARBA00022741"/>
    </source>
</evidence>
<evidence type="ECO:0000313" key="11">
    <source>
        <dbReference type="Proteomes" id="UP000018458"/>
    </source>
</evidence>